<feature type="region of interest" description="Disordered" evidence="1">
    <location>
        <begin position="369"/>
        <end position="397"/>
    </location>
</feature>
<dbReference type="Proteomes" id="UP000677054">
    <property type="component" value="Unassembled WGS sequence"/>
</dbReference>
<proteinExistence type="predicted"/>
<evidence type="ECO:0000313" key="4">
    <source>
        <dbReference type="Proteomes" id="UP000677054"/>
    </source>
</evidence>
<dbReference type="EMBL" id="LR904818">
    <property type="protein sequence ID" value="CAD7253114.1"/>
    <property type="molecule type" value="Genomic_DNA"/>
</dbReference>
<dbReference type="GO" id="GO:0003700">
    <property type="term" value="F:DNA-binding transcription factor activity"/>
    <property type="evidence" value="ECO:0007669"/>
    <property type="project" value="InterPro"/>
</dbReference>
<evidence type="ECO:0000256" key="1">
    <source>
        <dbReference type="SAM" id="MobiDB-lite"/>
    </source>
</evidence>
<feature type="domain" description="BZIP" evidence="2">
    <location>
        <begin position="345"/>
        <end position="358"/>
    </location>
</feature>
<reference evidence="3" key="1">
    <citation type="submission" date="2020-11" db="EMBL/GenBank/DDBJ databases">
        <authorList>
            <person name="Tran Van P."/>
        </authorList>
    </citation>
    <scope>NUCLEOTIDE SEQUENCE</scope>
</reference>
<evidence type="ECO:0000313" key="3">
    <source>
        <dbReference type="EMBL" id="CAD7253114.1"/>
    </source>
</evidence>
<protein>
    <recommendedName>
        <fullName evidence="2">BZIP domain-containing protein</fullName>
    </recommendedName>
</protein>
<organism evidence="3">
    <name type="scientific">Darwinula stevensoni</name>
    <dbReference type="NCBI Taxonomy" id="69355"/>
    <lineage>
        <taxon>Eukaryota</taxon>
        <taxon>Metazoa</taxon>
        <taxon>Ecdysozoa</taxon>
        <taxon>Arthropoda</taxon>
        <taxon>Crustacea</taxon>
        <taxon>Oligostraca</taxon>
        <taxon>Ostracoda</taxon>
        <taxon>Podocopa</taxon>
        <taxon>Podocopida</taxon>
        <taxon>Darwinulocopina</taxon>
        <taxon>Darwinuloidea</taxon>
        <taxon>Darwinulidae</taxon>
        <taxon>Darwinula</taxon>
    </lineage>
</organism>
<feature type="region of interest" description="Disordered" evidence="1">
    <location>
        <begin position="483"/>
        <end position="505"/>
    </location>
</feature>
<gene>
    <name evidence="3" type="ORF">DSTB1V02_LOCUS12864</name>
</gene>
<dbReference type="EMBL" id="CAJPEV010005301">
    <property type="protein sequence ID" value="CAG0902997.1"/>
    <property type="molecule type" value="Genomic_DNA"/>
</dbReference>
<name>A0A7R9AFF7_9CRUS</name>
<dbReference type="PROSITE" id="PS00036">
    <property type="entry name" value="BZIP_BASIC"/>
    <property type="match status" value="1"/>
</dbReference>
<evidence type="ECO:0000259" key="2">
    <source>
        <dbReference type="PROSITE" id="PS00036"/>
    </source>
</evidence>
<feature type="compositionally biased region" description="Low complexity" evidence="1">
    <location>
        <begin position="370"/>
        <end position="394"/>
    </location>
</feature>
<dbReference type="AlphaFoldDB" id="A0A7R9AFF7"/>
<accession>A0A7R9AFF7</accession>
<keyword evidence="4" id="KW-1185">Reference proteome</keyword>
<dbReference type="InterPro" id="IPR004827">
    <property type="entry name" value="bZIP"/>
</dbReference>
<sequence>MRRRSDPRGQALRPNLLVVDRRGRGSIRSSQMTLASSGMIGFLCVSKIHEAVGHADACIRPPAKEYAFPLRSGTSSILFGSVVTGPLSSLGSLPSLLIFRQRDFLSSLGAFSCRTPVSVEETEGSIQPKLECPTDDPRTREFLPSLFGISSLLESASGHFPPAFPSPQDFFTPVAGLDLSEGDVSKLRGAANVSCQERERPRKPRSHRNRMVSRDRMNEGISGLGNLETQESLALRQRYQNSLSRNRVYARQKRMELRMNNPELYEEQKRKTRETVRQRRMELRRDPQLYEDYKKRQRERMKERRDFLRVTNPSAYEAYKKKQRERVKAKRHALMEDPVQAALIRERNRVQARERRMRKKMGFVISSSDALRSTSNSSAGSSDSSMSSSPSCAESWRKGNVMNGTQRVPSAEQLMASKSPAKPSFPHVGLQPVPIALWPSSPNLGQAVSVGTSLMHARAQQQRQLTGSGIGTNINGLEVTVGPPRMSTFPPSSAPQPPPSSSSNKQALNLTELKALNCSHNGNGNHAKMCSSVHCEECGHGEGAYMTAEWRMDCDTPREISSSV</sequence>